<dbReference type="PROSITE" id="PS51354">
    <property type="entry name" value="GLUTAREDOXIN_2"/>
    <property type="match status" value="1"/>
</dbReference>
<dbReference type="InterPro" id="IPR011767">
    <property type="entry name" value="GLR_AS"/>
</dbReference>
<feature type="domain" description="GST N-terminal" evidence="1">
    <location>
        <begin position="43"/>
        <end position="125"/>
    </location>
</feature>
<dbReference type="Pfam" id="PF13417">
    <property type="entry name" value="GST_N_3"/>
    <property type="match status" value="1"/>
</dbReference>
<reference evidence="3" key="1">
    <citation type="journal article" date="2023" name="Commun. Biol.">
        <title>Genome analysis of Parmales, the sister group of diatoms, reveals the evolutionary specialization of diatoms from phago-mixotrophs to photoautotrophs.</title>
        <authorList>
            <person name="Ban H."/>
            <person name="Sato S."/>
            <person name="Yoshikawa S."/>
            <person name="Yamada K."/>
            <person name="Nakamura Y."/>
            <person name="Ichinomiya M."/>
            <person name="Sato N."/>
            <person name="Blanc-Mathieu R."/>
            <person name="Endo H."/>
            <person name="Kuwata A."/>
            <person name="Ogata H."/>
        </authorList>
    </citation>
    <scope>NUCLEOTIDE SEQUENCE [LARGE SCALE GENOMIC DNA]</scope>
</reference>
<dbReference type="InterPro" id="IPR004045">
    <property type="entry name" value="Glutathione_S-Trfase_N"/>
</dbReference>
<dbReference type="Proteomes" id="UP001162640">
    <property type="component" value="Unassembled WGS sequence"/>
</dbReference>
<proteinExistence type="predicted"/>
<evidence type="ECO:0000259" key="1">
    <source>
        <dbReference type="PROSITE" id="PS50404"/>
    </source>
</evidence>
<dbReference type="SUPFAM" id="SSF52833">
    <property type="entry name" value="Thioredoxin-like"/>
    <property type="match status" value="1"/>
</dbReference>
<dbReference type="AlphaFoldDB" id="A0A9W7E987"/>
<organism evidence="2 3">
    <name type="scientific">Triparma laevis f. inornata</name>
    <dbReference type="NCBI Taxonomy" id="1714386"/>
    <lineage>
        <taxon>Eukaryota</taxon>
        <taxon>Sar</taxon>
        <taxon>Stramenopiles</taxon>
        <taxon>Ochrophyta</taxon>
        <taxon>Bolidophyceae</taxon>
        <taxon>Parmales</taxon>
        <taxon>Triparmaceae</taxon>
        <taxon>Triparma</taxon>
    </lineage>
</organism>
<dbReference type="SFLD" id="SFLDS00019">
    <property type="entry name" value="Glutathione_Transferase_(cytos"/>
    <property type="match status" value="1"/>
</dbReference>
<dbReference type="PROSITE" id="PS00195">
    <property type="entry name" value="GLUTAREDOXIN_1"/>
    <property type="match status" value="1"/>
</dbReference>
<dbReference type="PANTHER" id="PTHR12782">
    <property type="entry name" value="MICROSOMAL PROSTAGLANDIN E SYNTHASE-2"/>
    <property type="match status" value="1"/>
</dbReference>
<name>A0A9W7E987_9STRA</name>
<dbReference type="SFLD" id="SFLDG01182">
    <property type="entry name" value="Prostaglandin_E_synthase_like"/>
    <property type="match status" value="1"/>
</dbReference>
<dbReference type="EMBL" id="BLQM01000158">
    <property type="protein sequence ID" value="GMH70592.1"/>
    <property type="molecule type" value="Genomic_DNA"/>
</dbReference>
<dbReference type="PANTHER" id="PTHR12782:SF5">
    <property type="entry name" value="PROSTAGLANDIN E SYNTHASE 2"/>
    <property type="match status" value="1"/>
</dbReference>
<dbReference type="Gene3D" id="3.40.30.10">
    <property type="entry name" value="Glutaredoxin"/>
    <property type="match status" value="1"/>
</dbReference>
<dbReference type="GO" id="GO:0005739">
    <property type="term" value="C:mitochondrion"/>
    <property type="evidence" value="ECO:0007669"/>
    <property type="project" value="TreeGrafter"/>
</dbReference>
<dbReference type="InterPro" id="IPR036249">
    <property type="entry name" value="Thioredoxin-like_sf"/>
</dbReference>
<dbReference type="PROSITE" id="PS50404">
    <property type="entry name" value="GST_NTER"/>
    <property type="match status" value="1"/>
</dbReference>
<protein>
    <recommendedName>
        <fullName evidence="1">GST N-terminal domain-containing protein</fullName>
    </recommendedName>
</protein>
<evidence type="ECO:0000313" key="3">
    <source>
        <dbReference type="Proteomes" id="UP001162640"/>
    </source>
</evidence>
<evidence type="ECO:0000313" key="2">
    <source>
        <dbReference type="EMBL" id="GMH70592.1"/>
    </source>
</evidence>
<dbReference type="Gene3D" id="1.20.1050.10">
    <property type="match status" value="1"/>
</dbReference>
<accession>A0A9W7E987</accession>
<sequence length="284" mass="32071">MHSIHIYQLQTKMLACRVLIYPSFSVLRTSSRFFSAPSSSPSPTITLYQYRICPFCCKTKSLLTHLSLPYTSIEVNPLTKSQFKNLESIGDDTYKKVPVALINNERINGSNEIIDKILEISDKHDIITDDFINDESMKWYNWCDTHLAVRIYPALTETFDSSLTAFSYLDNVSEFSTFEKLSAKYIGAFAMKLAGGKIKKKYGIEDTDHELASSIETWKNDALNSAPFQGGDKPSIADIAVYGVLKGLEDVGGRWFEERVKGDKEVEEWFSRVEGVVGEINSSH</sequence>
<gene>
    <name evidence="2" type="ORF">TL16_g05448</name>
</gene>
<dbReference type="InterPro" id="IPR036282">
    <property type="entry name" value="Glutathione-S-Trfase_C_sf"/>
</dbReference>
<dbReference type="InterPro" id="IPR040079">
    <property type="entry name" value="Glutathione_S-Trfase"/>
</dbReference>
<dbReference type="SUPFAM" id="SSF47616">
    <property type="entry name" value="GST C-terminal domain-like"/>
    <property type="match status" value="1"/>
</dbReference>
<comment type="caution">
    <text evidence="2">The sequence shown here is derived from an EMBL/GenBank/DDBJ whole genome shotgun (WGS) entry which is preliminary data.</text>
</comment>